<dbReference type="PRINTS" id="PR00315">
    <property type="entry name" value="ELONGATNFCT"/>
</dbReference>
<evidence type="ECO:0000313" key="9">
    <source>
        <dbReference type="Proteomes" id="UP001255246"/>
    </source>
</evidence>
<sequence>MKKIRNFCIIAHIDHGKSTLADRLLDFTGSVTDREKQDQLLDSMDLERERGITIKSHAIQMEYVYEGETYILNLIDTPGHVDFSYEVSRSIAACEGALLVVDAAQSIQAQTISNLYLALENDLEIIPVLNKVDLPSASPEEVTDDIVDLLGCKPEEVIPASAKTGIGIEEILNAVIERIPAPEGGTEEPLQALVFDSVYNPFRGVETYFRVINGEIKKGQKIKFVATDKSYFADEIGTLKLTQHPKKIISAGDVGYLITGIKDAREVKVGDTITDSANPTKNAIAGFEDVKPMVFAGIYPVDTEDFEELRSSMEKLQLNDASLVFVPESSAALGFGFRCGFLGMLHMEIIQERLEREFNMTVITTVPNVSYHAFTRKDPETAVIVNNPSDLPDPSTIDRVEEPYIKATIITKSDFVGNVMSLCIDKRGQITNQTYLTTERVELSFDMPLAEIVFDFYDRLKTVSKGYASFDYAPIGMRTSKLVRVDILLNAQPVDALSALIHADNAVTIGKKMCEKLKELIPRQQFDIPIQAAIGAKIISRETTKALRKDVTAKCYGGDISRKRKLLEKQKKGKKRMRQVGNVEVPQEAFMAVLKLND</sequence>
<dbReference type="InterPro" id="IPR013842">
    <property type="entry name" value="LepA_CTD"/>
</dbReference>
<dbReference type="InterPro" id="IPR000640">
    <property type="entry name" value="EFG_V-like"/>
</dbReference>
<dbReference type="InterPro" id="IPR006297">
    <property type="entry name" value="EF-4"/>
</dbReference>
<dbReference type="GO" id="GO:0016787">
    <property type="term" value="F:hydrolase activity"/>
    <property type="evidence" value="ECO:0007669"/>
    <property type="project" value="UniProtKB-KW"/>
</dbReference>
<comment type="catalytic activity">
    <reaction evidence="6">
        <text>GTP + H2O = GDP + phosphate + H(+)</text>
        <dbReference type="Rhea" id="RHEA:19669"/>
        <dbReference type="ChEBI" id="CHEBI:15377"/>
        <dbReference type="ChEBI" id="CHEBI:15378"/>
        <dbReference type="ChEBI" id="CHEBI:37565"/>
        <dbReference type="ChEBI" id="CHEBI:43474"/>
        <dbReference type="ChEBI" id="CHEBI:58189"/>
        <dbReference type="EC" id="3.6.5.n1"/>
    </reaction>
</comment>
<keyword evidence="6" id="KW-0472">Membrane</keyword>
<dbReference type="Pfam" id="PF06421">
    <property type="entry name" value="LepA_C"/>
    <property type="match status" value="1"/>
</dbReference>
<keyword evidence="6" id="KW-1003">Cell membrane</keyword>
<dbReference type="CDD" id="cd03699">
    <property type="entry name" value="EF4_II"/>
    <property type="match status" value="1"/>
</dbReference>
<comment type="function">
    <text evidence="6">Required for accurate and efficient protein synthesis under certain stress conditions. May act as a fidelity factor of the translation reaction, by catalyzing a one-codon backward translocation of tRNAs on improperly translocated ribosomes. Back-translocation proceeds from a post-translocation (POST) complex to a pre-translocation (PRE) complex, thus giving elongation factor G a second chance to translocate the tRNAs correctly. Binds to ribosomes in a GTP-dependent manner.</text>
</comment>
<dbReference type="Gene3D" id="3.40.50.300">
    <property type="entry name" value="P-loop containing nucleotide triphosphate hydrolases"/>
    <property type="match status" value="1"/>
</dbReference>
<comment type="similarity">
    <text evidence="1 6">Belongs to the TRAFAC class translation factor GTPase superfamily. Classic translation factor GTPase family. LepA subfamily.</text>
</comment>
<keyword evidence="2 6" id="KW-0547">Nucleotide-binding</keyword>
<evidence type="ECO:0000313" key="8">
    <source>
        <dbReference type="EMBL" id="MDT0606299.1"/>
    </source>
</evidence>
<dbReference type="EC" id="3.6.5.n1" evidence="6"/>
<dbReference type="InterPro" id="IPR000795">
    <property type="entry name" value="T_Tr_GTP-bd_dom"/>
</dbReference>
<dbReference type="Gene3D" id="2.40.30.10">
    <property type="entry name" value="Translation factors"/>
    <property type="match status" value="1"/>
</dbReference>
<dbReference type="InterPro" id="IPR004161">
    <property type="entry name" value="EFTu-like_2"/>
</dbReference>
<dbReference type="HAMAP" id="MF_00071">
    <property type="entry name" value="LepA"/>
    <property type="match status" value="1"/>
</dbReference>
<dbReference type="InterPro" id="IPR038363">
    <property type="entry name" value="LepA_C_sf"/>
</dbReference>
<dbReference type="Gene3D" id="3.30.70.240">
    <property type="match status" value="1"/>
</dbReference>
<protein>
    <recommendedName>
        <fullName evidence="6">Elongation factor 4</fullName>
        <shortName evidence="6">EF-4</shortName>
        <ecNumber evidence="6">3.6.5.n1</ecNumber>
    </recommendedName>
    <alternativeName>
        <fullName evidence="6">Ribosomal back-translocase LepA</fullName>
    </alternativeName>
</protein>
<dbReference type="CDD" id="cd01890">
    <property type="entry name" value="LepA"/>
    <property type="match status" value="1"/>
</dbReference>
<proteinExistence type="inferred from homology"/>
<reference evidence="8 9" key="1">
    <citation type="submission" date="2023-09" db="EMBL/GenBank/DDBJ databases">
        <authorList>
            <person name="Rey-Velasco X."/>
        </authorList>
    </citation>
    <scope>NUCLEOTIDE SEQUENCE [LARGE SCALE GENOMIC DNA]</scope>
    <source>
        <strain evidence="8 9">F388</strain>
    </source>
</reference>
<keyword evidence="8" id="KW-0251">Elongation factor</keyword>
<comment type="caution">
    <text evidence="8">The sequence shown here is derived from an EMBL/GenBank/DDBJ whole genome shotgun (WGS) entry which is preliminary data.</text>
</comment>
<dbReference type="EMBL" id="JAVRHR010000001">
    <property type="protein sequence ID" value="MDT0606299.1"/>
    <property type="molecule type" value="Genomic_DNA"/>
</dbReference>
<evidence type="ECO:0000256" key="3">
    <source>
        <dbReference type="ARBA" id="ARBA00022801"/>
    </source>
</evidence>
<dbReference type="Gene3D" id="3.30.70.870">
    <property type="entry name" value="Elongation Factor G (Translational Gtpase), domain 3"/>
    <property type="match status" value="1"/>
</dbReference>
<accession>A0ABU3A8M0</accession>
<dbReference type="NCBIfam" id="TIGR01393">
    <property type="entry name" value="lepA"/>
    <property type="match status" value="1"/>
</dbReference>
<dbReference type="PANTHER" id="PTHR43512">
    <property type="entry name" value="TRANSLATION FACTOR GUF1-RELATED"/>
    <property type="match status" value="1"/>
</dbReference>
<dbReference type="Proteomes" id="UP001255246">
    <property type="component" value="Unassembled WGS sequence"/>
</dbReference>
<keyword evidence="5 6" id="KW-0342">GTP-binding</keyword>
<evidence type="ECO:0000256" key="4">
    <source>
        <dbReference type="ARBA" id="ARBA00022917"/>
    </source>
</evidence>
<evidence type="ECO:0000256" key="6">
    <source>
        <dbReference type="HAMAP-Rule" id="MF_00071"/>
    </source>
</evidence>
<dbReference type="InterPro" id="IPR035647">
    <property type="entry name" value="EFG_III/V"/>
</dbReference>
<dbReference type="InterPro" id="IPR009000">
    <property type="entry name" value="Transl_B-barrel_sf"/>
</dbReference>
<feature type="domain" description="Tr-type G" evidence="7">
    <location>
        <begin position="2"/>
        <end position="183"/>
    </location>
</feature>
<dbReference type="PROSITE" id="PS51722">
    <property type="entry name" value="G_TR_2"/>
    <property type="match status" value="1"/>
</dbReference>
<dbReference type="RefSeq" id="WP_311349857.1">
    <property type="nucleotide sequence ID" value="NZ_JAVRHR010000001.1"/>
</dbReference>
<feature type="binding site" evidence="6">
    <location>
        <begin position="14"/>
        <end position="19"/>
    </location>
    <ligand>
        <name>GTP</name>
        <dbReference type="ChEBI" id="CHEBI:37565"/>
    </ligand>
</feature>
<evidence type="ECO:0000256" key="1">
    <source>
        <dbReference type="ARBA" id="ARBA00005454"/>
    </source>
</evidence>
<dbReference type="InterPro" id="IPR035654">
    <property type="entry name" value="LepA_IV"/>
</dbReference>
<dbReference type="Pfam" id="PF03144">
    <property type="entry name" value="GTP_EFTU_D2"/>
    <property type="match status" value="1"/>
</dbReference>
<keyword evidence="3 6" id="KW-0378">Hydrolase</keyword>
<dbReference type="NCBIfam" id="TIGR00231">
    <property type="entry name" value="small_GTP"/>
    <property type="match status" value="1"/>
</dbReference>
<keyword evidence="9" id="KW-1185">Reference proteome</keyword>
<dbReference type="Pfam" id="PF00679">
    <property type="entry name" value="EFG_C"/>
    <property type="match status" value="1"/>
</dbReference>
<name>A0ABU3A8M0_9FLAO</name>
<dbReference type="InterPro" id="IPR027417">
    <property type="entry name" value="P-loop_NTPase"/>
</dbReference>
<dbReference type="CDD" id="cd16260">
    <property type="entry name" value="EF4_III"/>
    <property type="match status" value="1"/>
</dbReference>
<evidence type="ECO:0000256" key="2">
    <source>
        <dbReference type="ARBA" id="ARBA00022741"/>
    </source>
</evidence>
<dbReference type="PANTHER" id="PTHR43512:SF4">
    <property type="entry name" value="TRANSLATION FACTOR GUF1 HOMOLOG, CHLOROPLASTIC"/>
    <property type="match status" value="1"/>
</dbReference>
<comment type="subcellular location">
    <subcellularLocation>
        <location evidence="6">Cell membrane</location>
        <topology evidence="6">Peripheral membrane protein</topology>
        <orientation evidence="6">Cytoplasmic side</orientation>
    </subcellularLocation>
</comment>
<dbReference type="InterPro" id="IPR005225">
    <property type="entry name" value="Small_GTP-bd"/>
</dbReference>
<dbReference type="Gene3D" id="3.30.70.2570">
    <property type="entry name" value="Elongation factor 4, C-terminal domain"/>
    <property type="match status" value="1"/>
</dbReference>
<organism evidence="8 9">
    <name type="scientific">Croceitalea rosinachiae</name>
    <dbReference type="NCBI Taxonomy" id="3075596"/>
    <lineage>
        <taxon>Bacteria</taxon>
        <taxon>Pseudomonadati</taxon>
        <taxon>Bacteroidota</taxon>
        <taxon>Flavobacteriia</taxon>
        <taxon>Flavobacteriales</taxon>
        <taxon>Flavobacteriaceae</taxon>
        <taxon>Croceitalea</taxon>
    </lineage>
</organism>
<dbReference type="SUPFAM" id="SSF50447">
    <property type="entry name" value="Translation proteins"/>
    <property type="match status" value="1"/>
</dbReference>
<dbReference type="CDD" id="cd03709">
    <property type="entry name" value="lepA_C"/>
    <property type="match status" value="1"/>
</dbReference>
<dbReference type="SUPFAM" id="SSF52540">
    <property type="entry name" value="P-loop containing nucleoside triphosphate hydrolases"/>
    <property type="match status" value="1"/>
</dbReference>
<evidence type="ECO:0000256" key="5">
    <source>
        <dbReference type="ARBA" id="ARBA00023134"/>
    </source>
</evidence>
<dbReference type="SUPFAM" id="SSF54980">
    <property type="entry name" value="EF-G C-terminal domain-like"/>
    <property type="match status" value="2"/>
</dbReference>
<keyword evidence="4 6" id="KW-0648">Protein biosynthesis</keyword>
<evidence type="ECO:0000259" key="7">
    <source>
        <dbReference type="PROSITE" id="PS51722"/>
    </source>
</evidence>
<gene>
    <name evidence="6 8" type="primary">lepA</name>
    <name evidence="8" type="ORF">RM706_04625</name>
</gene>
<feature type="binding site" evidence="6">
    <location>
        <begin position="130"/>
        <end position="133"/>
    </location>
    <ligand>
        <name>GTP</name>
        <dbReference type="ChEBI" id="CHEBI:37565"/>
    </ligand>
</feature>
<dbReference type="GO" id="GO:0003746">
    <property type="term" value="F:translation elongation factor activity"/>
    <property type="evidence" value="ECO:0007669"/>
    <property type="project" value="UniProtKB-KW"/>
</dbReference>
<dbReference type="Pfam" id="PF00009">
    <property type="entry name" value="GTP_EFTU"/>
    <property type="match status" value="1"/>
</dbReference>